<evidence type="ECO:0000313" key="4">
    <source>
        <dbReference type="WBParaSite" id="Csp11.Scaffold629.g10718.t1"/>
    </source>
</evidence>
<keyword evidence="3" id="KW-1185">Reference proteome</keyword>
<dbReference type="Proteomes" id="UP000095282">
    <property type="component" value="Unplaced"/>
</dbReference>
<evidence type="ECO:0000256" key="1">
    <source>
        <dbReference type="SAM" id="MobiDB-lite"/>
    </source>
</evidence>
<name>A0A1I7TQC0_9PELO</name>
<organism evidence="3 4">
    <name type="scientific">Caenorhabditis tropicalis</name>
    <dbReference type="NCBI Taxonomy" id="1561998"/>
    <lineage>
        <taxon>Eukaryota</taxon>
        <taxon>Metazoa</taxon>
        <taxon>Ecdysozoa</taxon>
        <taxon>Nematoda</taxon>
        <taxon>Chromadorea</taxon>
        <taxon>Rhabditida</taxon>
        <taxon>Rhabditina</taxon>
        <taxon>Rhabditomorpha</taxon>
        <taxon>Rhabditoidea</taxon>
        <taxon>Rhabditidae</taxon>
        <taxon>Peloderinae</taxon>
        <taxon>Caenorhabditis</taxon>
    </lineage>
</organism>
<feature type="signal peptide" evidence="2">
    <location>
        <begin position="1"/>
        <end position="24"/>
    </location>
</feature>
<protein>
    <submittedName>
        <fullName evidence="4">Secreted protein</fullName>
    </submittedName>
</protein>
<sequence>MVPKVLLLLLFFLLLLLVPFLSIAVLIMSEEEPSTNRLPPFSQASFATHLTSLLSVFCRISPFCLVDYCSQRNDLSALKTPNLRTNDTNQSEQNSENRSVRVVAHRSFM</sequence>
<accession>A0A1I7TQC0</accession>
<dbReference type="WBParaSite" id="Csp11.Scaffold629.g10718.t1">
    <property type="protein sequence ID" value="Csp11.Scaffold629.g10718.t1"/>
    <property type="gene ID" value="Csp11.Scaffold629.g10718"/>
</dbReference>
<feature type="chain" id="PRO_5009307851" evidence="2">
    <location>
        <begin position="25"/>
        <end position="109"/>
    </location>
</feature>
<dbReference type="AlphaFoldDB" id="A0A1I7TQC0"/>
<evidence type="ECO:0000256" key="2">
    <source>
        <dbReference type="SAM" id="SignalP"/>
    </source>
</evidence>
<proteinExistence type="predicted"/>
<keyword evidence="2" id="KW-0732">Signal</keyword>
<feature type="compositionally biased region" description="Polar residues" evidence="1">
    <location>
        <begin position="82"/>
        <end position="97"/>
    </location>
</feature>
<reference evidence="4" key="1">
    <citation type="submission" date="2016-11" db="UniProtKB">
        <authorList>
            <consortium name="WormBaseParasite"/>
        </authorList>
    </citation>
    <scope>IDENTIFICATION</scope>
</reference>
<feature type="region of interest" description="Disordered" evidence="1">
    <location>
        <begin position="80"/>
        <end position="100"/>
    </location>
</feature>
<evidence type="ECO:0000313" key="3">
    <source>
        <dbReference type="Proteomes" id="UP000095282"/>
    </source>
</evidence>